<evidence type="ECO:0000256" key="2">
    <source>
        <dbReference type="ARBA" id="ARBA00022679"/>
    </source>
</evidence>
<dbReference type="AlphaFoldDB" id="E7G967"/>
<dbReference type="InterPro" id="IPR022029">
    <property type="entry name" value="YoaR-like_PG-bd"/>
</dbReference>
<name>E7G967_9FIRM</name>
<dbReference type="Pfam" id="PF12229">
    <property type="entry name" value="PG_binding_4"/>
    <property type="match status" value="2"/>
</dbReference>
<dbReference type="MEROPS" id="C82.001"/>
<dbReference type="InterPro" id="IPR005490">
    <property type="entry name" value="LD_TPept_cat_dom"/>
</dbReference>
<dbReference type="InterPro" id="IPR038063">
    <property type="entry name" value="Transpep_catalytic_dom"/>
</dbReference>
<keyword evidence="10" id="KW-1185">Reference proteome</keyword>
<dbReference type="SUPFAM" id="SSF143985">
    <property type="entry name" value="L,D-transpeptidase pre-catalytic domain-like"/>
    <property type="match status" value="1"/>
</dbReference>
<evidence type="ECO:0000313" key="9">
    <source>
        <dbReference type="EMBL" id="EFW05357.1"/>
    </source>
</evidence>
<dbReference type="Gene3D" id="3.10.20.800">
    <property type="match status" value="1"/>
</dbReference>
<keyword evidence="7" id="KW-0472">Membrane</keyword>
<dbReference type="OrthoDB" id="3176960at2"/>
<organism evidence="9 10">
    <name type="scientific">Coprobacillus cateniformis</name>
    <dbReference type="NCBI Taxonomy" id="100884"/>
    <lineage>
        <taxon>Bacteria</taxon>
        <taxon>Bacillati</taxon>
        <taxon>Bacillota</taxon>
        <taxon>Erysipelotrichia</taxon>
        <taxon>Erysipelotrichales</taxon>
        <taxon>Coprobacillaceae</taxon>
        <taxon>Coprobacillus</taxon>
    </lineage>
</organism>
<dbReference type="PROSITE" id="PS52029">
    <property type="entry name" value="LD_TPASE"/>
    <property type="match status" value="1"/>
</dbReference>
<evidence type="ECO:0000313" key="10">
    <source>
        <dbReference type="Proteomes" id="UP000003157"/>
    </source>
</evidence>
<keyword evidence="7" id="KW-0812">Transmembrane</keyword>
<dbReference type="InterPro" id="IPR050979">
    <property type="entry name" value="LD-transpeptidase"/>
</dbReference>
<dbReference type="GO" id="GO:0008360">
    <property type="term" value="P:regulation of cell shape"/>
    <property type="evidence" value="ECO:0007669"/>
    <property type="project" value="UniProtKB-UniRule"/>
</dbReference>
<keyword evidence="4 6" id="KW-0573">Peptidoglycan synthesis</keyword>
<evidence type="ECO:0000256" key="4">
    <source>
        <dbReference type="ARBA" id="ARBA00022984"/>
    </source>
</evidence>
<dbReference type="GO" id="GO:0071972">
    <property type="term" value="F:peptidoglycan L,D-transpeptidase activity"/>
    <property type="evidence" value="ECO:0007669"/>
    <property type="project" value="TreeGrafter"/>
</dbReference>
<feature type="transmembrane region" description="Helical" evidence="7">
    <location>
        <begin position="34"/>
        <end position="54"/>
    </location>
</feature>
<proteinExistence type="predicted"/>
<evidence type="ECO:0000256" key="1">
    <source>
        <dbReference type="ARBA" id="ARBA00004752"/>
    </source>
</evidence>
<feature type="active site" description="Nucleophile" evidence="6">
    <location>
        <position position="468"/>
    </location>
</feature>
<protein>
    <recommendedName>
        <fullName evidence="8">L,D-TPase catalytic domain-containing protein</fullName>
    </recommendedName>
</protein>
<dbReference type="PANTHER" id="PTHR30582">
    <property type="entry name" value="L,D-TRANSPEPTIDASE"/>
    <property type="match status" value="1"/>
</dbReference>
<evidence type="ECO:0000259" key="8">
    <source>
        <dbReference type="PROSITE" id="PS52029"/>
    </source>
</evidence>
<dbReference type="CDD" id="cd16913">
    <property type="entry name" value="YkuD_like"/>
    <property type="match status" value="1"/>
</dbReference>
<dbReference type="GO" id="GO:0071555">
    <property type="term" value="P:cell wall organization"/>
    <property type="evidence" value="ECO:0007669"/>
    <property type="project" value="UniProtKB-UniRule"/>
</dbReference>
<reference evidence="9 10" key="1">
    <citation type="submission" date="2010-12" db="EMBL/GenBank/DDBJ databases">
        <title>The Genome Sequence of Coprobacillus sp. strain 29_1.</title>
        <authorList>
            <consortium name="The Broad Institute Genome Sequencing Platform"/>
            <person name="Earl A."/>
            <person name="Ward D."/>
            <person name="Feldgarden M."/>
            <person name="Gevers D."/>
            <person name="Daigneault M."/>
            <person name="Sibley C.D."/>
            <person name="White A."/>
            <person name="Strauss J."/>
            <person name="Allen-Vercoe E."/>
            <person name="Young S.K."/>
            <person name="Zeng Q."/>
            <person name="Gargeya S."/>
            <person name="Fitzgerald M."/>
            <person name="Haas B."/>
            <person name="Abouelleil A."/>
            <person name="Alvarado L."/>
            <person name="Arachchi H.M."/>
            <person name="Berlin A."/>
            <person name="Brown A."/>
            <person name="Chapman S.B."/>
            <person name="Chen Z."/>
            <person name="Dunbar C."/>
            <person name="Freedman E."/>
            <person name="Gearin G."/>
            <person name="Gellesch M."/>
            <person name="Goldberg J."/>
            <person name="Griggs A."/>
            <person name="Gujja S."/>
            <person name="Heilman E."/>
            <person name="Heiman D."/>
            <person name="Howarth C."/>
            <person name="Larson L."/>
            <person name="Lui A."/>
            <person name="MacDonald P.J.P."/>
            <person name="Mehta T."/>
            <person name="Montmayeur A."/>
            <person name="Murphy C."/>
            <person name="Neiman D."/>
            <person name="Pearson M."/>
            <person name="Priest M."/>
            <person name="Roberts A."/>
            <person name="Saif S."/>
            <person name="Shea T."/>
            <person name="Shenoy N."/>
            <person name="Sisk P."/>
            <person name="Stolte C."/>
            <person name="Sykes S."/>
            <person name="White J."/>
            <person name="Yandava C."/>
            <person name="Nusbaum C."/>
            <person name="Birren B."/>
        </authorList>
    </citation>
    <scope>NUCLEOTIDE SEQUENCE [LARGE SCALE GENOMIC DNA]</scope>
    <source>
        <strain evidence="9 10">29_1</strain>
    </source>
</reference>
<keyword evidence="2" id="KW-0808">Transferase</keyword>
<sequence length="493" mass="56454">MDEDHVKNEHVEEQETKTKSHKYILFIKEYKTKFLIGGGILFICIYAFGCIYYQNRFMSRTTINGMNVAGINYQKATQKIQEHIDKRTMTLIFLDGEKEILTQENIGFTFNQNNDIKKEIKKQNAFLWFTHWFYQDNMTINNLFIVDEKKLETSLSQLKHLQDDYQVAPADAKVQYKDHNFSIAKETIGSKIQKDILIQKITTAFQNGETELNVEEVGGYVKPKTTSEDESLKKLLEAAKKYCDVSITYKTINEDVVLDGNTLVSWLSIDESGNYYKDDNEFKKQATEFVKKLSKNINIIGKKKTFTGAHGRKINISGGNYGYKLKQEKEVEGLLKDIQAGKKGMRTPVTTGIQASYDNGGLGQTFIEIDMTKQHFWYHKNGKIVLESDIVSGLPSDPHKKTPAGTYYIYFMQLNRTLRGEIQADGKPEYETPVAYWMAFNGGIGLHDATWQSRFGGDVYYTRGSHGCINLPLKVAAELYDMVKVNTPVVCYY</sequence>
<evidence type="ECO:0000256" key="3">
    <source>
        <dbReference type="ARBA" id="ARBA00022960"/>
    </source>
</evidence>
<dbReference type="Pfam" id="PF03734">
    <property type="entry name" value="YkuD"/>
    <property type="match status" value="1"/>
</dbReference>
<keyword evidence="7" id="KW-1133">Transmembrane helix</keyword>
<dbReference type="GO" id="GO:0016740">
    <property type="term" value="F:transferase activity"/>
    <property type="evidence" value="ECO:0007669"/>
    <property type="project" value="UniProtKB-KW"/>
</dbReference>
<gene>
    <name evidence="9" type="ORF">HMPREF9488_01305</name>
</gene>
<dbReference type="PANTHER" id="PTHR30582:SF33">
    <property type="entry name" value="EXPORTED PROTEIN"/>
    <property type="match status" value="1"/>
</dbReference>
<feature type="active site" description="Proton donor/acceptor" evidence="6">
    <location>
        <position position="447"/>
    </location>
</feature>
<dbReference type="STRING" id="100884.GCA_000269565_03148"/>
<dbReference type="UniPathway" id="UPA00219"/>
<feature type="domain" description="L,D-TPase catalytic" evidence="8">
    <location>
        <begin position="365"/>
        <end position="492"/>
    </location>
</feature>
<dbReference type="SUPFAM" id="SSF141523">
    <property type="entry name" value="L,D-transpeptidase catalytic domain-like"/>
    <property type="match status" value="1"/>
</dbReference>
<comment type="caution">
    <text evidence="9">The sequence shown here is derived from an EMBL/GenBank/DDBJ whole genome shotgun (WGS) entry which is preliminary data.</text>
</comment>
<evidence type="ECO:0000256" key="7">
    <source>
        <dbReference type="SAM" id="Phobius"/>
    </source>
</evidence>
<accession>E7G967</accession>
<dbReference type="GO" id="GO:0018104">
    <property type="term" value="P:peptidoglycan-protein cross-linking"/>
    <property type="evidence" value="ECO:0007669"/>
    <property type="project" value="TreeGrafter"/>
</dbReference>
<dbReference type="Gene3D" id="2.40.440.10">
    <property type="entry name" value="L,D-transpeptidase catalytic domain-like"/>
    <property type="match status" value="1"/>
</dbReference>
<dbReference type="InterPro" id="IPR038054">
    <property type="entry name" value="LD_TPept-like_central_sf"/>
</dbReference>
<dbReference type="EMBL" id="ADKX01000024">
    <property type="protein sequence ID" value="EFW05357.1"/>
    <property type="molecule type" value="Genomic_DNA"/>
</dbReference>
<comment type="pathway">
    <text evidence="1 6">Cell wall biogenesis; peptidoglycan biosynthesis.</text>
</comment>
<evidence type="ECO:0000256" key="5">
    <source>
        <dbReference type="ARBA" id="ARBA00023316"/>
    </source>
</evidence>
<dbReference type="GeneID" id="78230939"/>
<keyword evidence="3 6" id="KW-0133">Cell shape</keyword>
<evidence type="ECO:0000256" key="6">
    <source>
        <dbReference type="PROSITE-ProRule" id="PRU01373"/>
    </source>
</evidence>
<dbReference type="eggNOG" id="COG1376">
    <property type="taxonomic scope" value="Bacteria"/>
</dbReference>
<dbReference type="HOGENOM" id="CLU_022707_2_0_9"/>
<dbReference type="GO" id="GO:0005576">
    <property type="term" value="C:extracellular region"/>
    <property type="evidence" value="ECO:0007669"/>
    <property type="project" value="TreeGrafter"/>
</dbReference>
<dbReference type="Proteomes" id="UP000003157">
    <property type="component" value="Unassembled WGS sequence"/>
</dbReference>
<keyword evidence="5 6" id="KW-0961">Cell wall biogenesis/degradation</keyword>
<dbReference type="RefSeq" id="WP_008788421.1">
    <property type="nucleotide sequence ID" value="NZ_AKCB01000002.1"/>
</dbReference>